<name>A0ACC1QF33_9HYPO</name>
<sequence>MSHQRYLSHDPIKEPHSVSVKVLRLSCPSLVSQYPLEPPFQAPAAKSSPLPASLAYRPSVEPVSTNPSPFLLSPVLNLPVSFGSAGDEDARPREGAAARARPVGGGGLRQGWRSRRRPGTRRHPTERGLV</sequence>
<dbReference type="Proteomes" id="UP001148737">
    <property type="component" value="Unassembled WGS sequence"/>
</dbReference>
<comment type="caution">
    <text evidence="1">The sequence shown here is derived from an EMBL/GenBank/DDBJ whole genome shotgun (WGS) entry which is preliminary data.</text>
</comment>
<gene>
    <name evidence="1" type="ORF">NLG97_g9756</name>
</gene>
<accession>A0ACC1QF33</accession>
<proteinExistence type="predicted"/>
<keyword evidence="2" id="KW-1185">Reference proteome</keyword>
<evidence type="ECO:0000313" key="1">
    <source>
        <dbReference type="EMBL" id="KAJ3474636.1"/>
    </source>
</evidence>
<organism evidence="1 2">
    <name type="scientific">Lecanicillium saksenae</name>
    <dbReference type="NCBI Taxonomy" id="468837"/>
    <lineage>
        <taxon>Eukaryota</taxon>
        <taxon>Fungi</taxon>
        <taxon>Dikarya</taxon>
        <taxon>Ascomycota</taxon>
        <taxon>Pezizomycotina</taxon>
        <taxon>Sordariomycetes</taxon>
        <taxon>Hypocreomycetidae</taxon>
        <taxon>Hypocreales</taxon>
        <taxon>Cordycipitaceae</taxon>
        <taxon>Lecanicillium</taxon>
    </lineage>
</organism>
<evidence type="ECO:0000313" key="2">
    <source>
        <dbReference type="Proteomes" id="UP001148737"/>
    </source>
</evidence>
<protein>
    <submittedName>
        <fullName evidence="1">Uncharacterized protein</fullName>
    </submittedName>
</protein>
<reference evidence="1" key="1">
    <citation type="submission" date="2022-07" db="EMBL/GenBank/DDBJ databases">
        <title>Genome Sequence of Lecanicillium saksenae.</title>
        <authorList>
            <person name="Buettner E."/>
        </authorList>
    </citation>
    <scope>NUCLEOTIDE SEQUENCE</scope>
    <source>
        <strain evidence="1">VT-O1</strain>
    </source>
</reference>
<dbReference type="EMBL" id="JANAKD010002134">
    <property type="protein sequence ID" value="KAJ3474636.1"/>
    <property type="molecule type" value="Genomic_DNA"/>
</dbReference>